<keyword evidence="4" id="KW-1185">Reference proteome</keyword>
<evidence type="ECO:0008006" key="5">
    <source>
        <dbReference type="Google" id="ProtNLM"/>
    </source>
</evidence>
<dbReference type="PATRIC" id="fig|285473.5.peg.3969"/>
<dbReference type="KEGG" id="srn:A4G23_03787"/>
<proteinExistence type="predicted"/>
<evidence type="ECO:0000313" key="3">
    <source>
        <dbReference type="EMBL" id="AOT60912.1"/>
    </source>
</evidence>
<feature type="transmembrane region" description="Helical" evidence="2">
    <location>
        <begin position="274"/>
        <end position="291"/>
    </location>
</feature>
<sequence>MAEYPGPGPTAGRRPAVLPAAGEASAVLAAGTPAAGSPARAPIGPLAVGRSGADHRPVPGGPAPAPPERPEPSHAGRPAWPAAAGGGGGGVRRATGDPVKVLLHRHRELCERAVDPLEIAAGLEACGVTDRAVARYRHRDVFSLAEELYARVPRDLSYAPDGARRPGGDRATGSEPDADLAPVPGPACAAPHAGGTAWHAGGTACGAGRGSLRRRGGRALAALLPAAVCAAALAVHARATGPLLIAVTAAGAAGLAAALVLAVRSGPLRAPRRAPLTPWAATLLLVLYAAYGDGLLDQLVGTGPVEPPPPATAPLLGLAAAVAPAALCARLFAVRARRRLAVSRALDDFTAGVRPLLLAVVALQLVALTGLLAAARLVPGTRPGALAPAVALGALLFLARLLAVYGFPRAGSIALGGAAAAQALACLSLLAGRLPGCDAAAVPVRRAVESWGAAAVPGAVCTAAALVLLGYACAVLARASAHARR</sequence>
<evidence type="ECO:0000256" key="1">
    <source>
        <dbReference type="SAM" id="MobiDB-lite"/>
    </source>
</evidence>
<dbReference type="EMBL" id="CP017316">
    <property type="protein sequence ID" value="AOT60912.1"/>
    <property type="molecule type" value="Genomic_DNA"/>
</dbReference>
<evidence type="ECO:0000256" key="2">
    <source>
        <dbReference type="SAM" id="Phobius"/>
    </source>
</evidence>
<reference evidence="3 4" key="1">
    <citation type="submission" date="2016-09" db="EMBL/GenBank/DDBJ databases">
        <title>Streptomyces rubrolavendulae MJM4426 Genome sequencing and assembly.</title>
        <authorList>
            <person name="Kim J.-G."/>
        </authorList>
    </citation>
    <scope>NUCLEOTIDE SEQUENCE [LARGE SCALE GENOMIC DNA]</scope>
    <source>
        <strain evidence="3 4">MJM4426</strain>
    </source>
</reference>
<keyword evidence="2" id="KW-0812">Transmembrane</keyword>
<feature type="transmembrane region" description="Helical" evidence="2">
    <location>
        <begin position="355"/>
        <end position="378"/>
    </location>
</feature>
<feature type="transmembrane region" description="Helical" evidence="2">
    <location>
        <begin position="243"/>
        <end position="262"/>
    </location>
</feature>
<feature type="region of interest" description="Disordered" evidence="1">
    <location>
        <begin position="157"/>
        <end position="183"/>
    </location>
</feature>
<organism evidence="3 4">
    <name type="scientific">Streptomyces rubrolavendulae</name>
    <dbReference type="NCBI Taxonomy" id="285473"/>
    <lineage>
        <taxon>Bacteria</taxon>
        <taxon>Bacillati</taxon>
        <taxon>Actinomycetota</taxon>
        <taxon>Actinomycetes</taxon>
        <taxon>Kitasatosporales</taxon>
        <taxon>Streptomycetaceae</taxon>
        <taxon>Streptomyces</taxon>
    </lineage>
</organism>
<accession>A0A1D8G623</accession>
<evidence type="ECO:0000313" key="4">
    <source>
        <dbReference type="Proteomes" id="UP000095349"/>
    </source>
</evidence>
<keyword evidence="2" id="KW-1133">Transmembrane helix</keyword>
<feature type="transmembrane region" description="Helical" evidence="2">
    <location>
        <begin position="384"/>
        <end position="403"/>
    </location>
</feature>
<feature type="region of interest" description="Disordered" evidence="1">
    <location>
        <begin position="31"/>
        <end position="93"/>
    </location>
</feature>
<feature type="transmembrane region" description="Helical" evidence="2">
    <location>
        <begin position="219"/>
        <end position="237"/>
    </location>
</feature>
<gene>
    <name evidence="3" type="ORF">A4G23_03787</name>
</gene>
<keyword evidence="2" id="KW-0472">Membrane</keyword>
<feature type="transmembrane region" description="Helical" evidence="2">
    <location>
        <begin position="410"/>
        <end position="431"/>
    </location>
</feature>
<feature type="transmembrane region" description="Helical" evidence="2">
    <location>
        <begin position="451"/>
        <end position="477"/>
    </location>
</feature>
<name>A0A1D8G623_9ACTN</name>
<feature type="transmembrane region" description="Helical" evidence="2">
    <location>
        <begin position="311"/>
        <end position="334"/>
    </location>
</feature>
<dbReference type="STRING" id="285473.A4G23_03787"/>
<protein>
    <recommendedName>
        <fullName evidence="5">Integral membrane protein</fullName>
    </recommendedName>
</protein>
<dbReference type="AlphaFoldDB" id="A0A1D8G623"/>
<dbReference type="Proteomes" id="UP000095349">
    <property type="component" value="Chromosome"/>
</dbReference>